<dbReference type="RefSeq" id="WP_148895230.1">
    <property type="nucleotide sequence ID" value="NZ_VNIB01000003.1"/>
</dbReference>
<dbReference type="Pfam" id="PF13511">
    <property type="entry name" value="DUF4124"/>
    <property type="match status" value="1"/>
</dbReference>
<evidence type="ECO:0000313" key="5">
    <source>
        <dbReference type="Proteomes" id="UP000324159"/>
    </source>
</evidence>
<accession>A0A5D3WKX9</accession>
<dbReference type="Proteomes" id="UP000324159">
    <property type="component" value="Unassembled WGS sequence"/>
</dbReference>
<evidence type="ECO:0000313" key="4">
    <source>
        <dbReference type="EMBL" id="TYO99310.1"/>
    </source>
</evidence>
<feature type="domain" description="DUF4124" evidence="3">
    <location>
        <begin position="15"/>
        <end position="72"/>
    </location>
</feature>
<dbReference type="OrthoDB" id="9997464at2"/>
<dbReference type="InterPro" id="IPR025392">
    <property type="entry name" value="DUF4124"/>
</dbReference>
<keyword evidence="2" id="KW-0732">Signal</keyword>
<evidence type="ECO:0000259" key="3">
    <source>
        <dbReference type="Pfam" id="PF13511"/>
    </source>
</evidence>
<organism evidence="4 5">
    <name type="scientific">Geothermobacter ehrlichii</name>
    <dbReference type="NCBI Taxonomy" id="213224"/>
    <lineage>
        <taxon>Bacteria</taxon>
        <taxon>Pseudomonadati</taxon>
        <taxon>Thermodesulfobacteriota</taxon>
        <taxon>Desulfuromonadia</taxon>
        <taxon>Desulfuromonadales</taxon>
        <taxon>Geothermobacteraceae</taxon>
        <taxon>Geothermobacter</taxon>
    </lineage>
</organism>
<proteinExistence type="predicted"/>
<feature type="coiled-coil region" evidence="1">
    <location>
        <begin position="120"/>
        <end position="147"/>
    </location>
</feature>
<dbReference type="AlphaFoldDB" id="A0A5D3WKX9"/>
<evidence type="ECO:0000256" key="1">
    <source>
        <dbReference type="SAM" id="Coils"/>
    </source>
</evidence>
<reference evidence="4 5" key="1">
    <citation type="submission" date="2019-07" db="EMBL/GenBank/DDBJ databases">
        <title>Genomic Encyclopedia of Type Strains, Phase IV (KMG-IV): sequencing the most valuable type-strain genomes for metagenomic binning, comparative biology and taxonomic classification.</title>
        <authorList>
            <person name="Goeker M."/>
        </authorList>
    </citation>
    <scope>NUCLEOTIDE SEQUENCE [LARGE SCALE GENOMIC DNA]</scope>
    <source>
        <strain evidence="4 5">SS015</strain>
    </source>
</reference>
<keyword evidence="1" id="KW-0175">Coiled coil</keyword>
<feature type="signal peptide" evidence="2">
    <location>
        <begin position="1"/>
        <end position="19"/>
    </location>
</feature>
<keyword evidence="5" id="KW-1185">Reference proteome</keyword>
<name>A0A5D3WKX9_9BACT</name>
<evidence type="ECO:0000256" key="2">
    <source>
        <dbReference type="SAM" id="SignalP"/>
    </source>
</evidence>
<comment type="caution">
    <text evidence="4">The sequence shown here is derived from an EMBL/GenBank/DDBJ whole genome shotgun (WGS) entry which is preliminary data.</text>
</comment>
<sequence length="161" mass="18359">MRLLFLLLILVVFSFQSAAAGRLYPCRDEEGRIFVTDRPYQLPQGCVLLGPPPEGGGRLSIVPLPDVESPAAHGAMTAPSRVEQKRILLENQWRKRAESLLAAWKTAVGDVYRAGRSRQRRLARRELDRLREQKRALLAEVQQQGRSSFLRWMEERLAPVE</sequence>
<gene>
    <name evidence="4" type="ORF">EDC39_103156</name>
</gene>
<dbReference type="EMBL" id="VNIB01000003">
    <property type="protein sequence ID" value="TYO99310.1"/>
    <property type="molecule type" value="Genomic_DNA"/>
</dbReference>
<protein>
    <submittedName>
        <fullName evidence="4">Uncharacterized protein DUF4124</fullName>
    </submittedName>
</protein>
<feature type="chain" id="PRO_5022772283" evidence="2">
    <location>
        <begin position="20"/>
        <end position="161"/>
    </location>
</feature>